<proteinExistence type="predicted"/>
<evidence type="ECO:0000313" key="1">
    <source>
        <dbReference type="EMBL" id="EGD08022.1"/>
    </source>
</evidence>
<protein>
    <submittedName>
        <fullName evidence="1">Uncharacterized protein</fullName>
    </submittedName>
</protein>
<dbReference type="RefSeq" id="WP_005995604.1">
    <property type="nucleotide sequence ID" value="NZ_AEQV01000158.1"/>
</dbReference>
<reference evidence="1 2" key="1">
    <citation type="journal article" date="2011" name="BMC Genomics">
        <title>Comparative genomics reveals diversity among xanthomonads infecting tomato and pepper.</title>
        <authorList>
            <person name="Potnis N."/>
            <person name="Krasileva K."/>
            <person name="Chow V."/>
            <person name="Almeida N.F."/>
            <person name="Patil P.B."/>
            <person name="Ryan R.P."/>
            <person name="Sharlach M."/>
            <person name="Behlau F."/>
            <person name="Dow J.M."/>
            <person name="Momol M.T."/>
            <person name="White F.F."/>
            <person name="Preston J.F."/>
            <person name="Vinatzer B.A."/>
            <person name="Koebnik R."/>
            <person name="Setubal J.C."/>
            <person name="Norman D.J."/>
            <person name="Staskawicz B.J."/>
            <person name="Jones J.B."/>
        </authorList>
    </citation>
    <scope>NUCLEOTIDE SEQUENCE [LARGE SCALE GENOMIC DNA]</scope>
    <source>
        <strain evidence="1 2">ATCC 35937</strain>
    </source>
</reference>
<dbReference type="AlphaFoldDB" id="F0BHL9"/>
<organism evidence="1 2">
    <name type="scientific">Xanthomonas vesicatoria ATCC 35937</name>
    <dbReference type="NCBI Taxonomy" id="925775"/>
    <lineage>
        <taxon>Bacteria</taxon>
        <taxon>Pseudomonadati</taxon>
        <taxon>Pseudomonadota</taxon>
        <taxon>Gammaproteobacteria</taxon>
        <taxon>Lysobacterales</taxon>
        <taxon>Lysobacteraceae</taxon>
        <taxon>Xanthomonas</taxon>
    </lineage>
</organism>
<dbReference type="GeneID" id="46980180"/>
<evidence type="ECO:0000313" key="2">
    <source>
        <dbReference type="Proteomes" id="UP000003299"/>
    </source>
</evidence>
<sequence>MNLEEKKKLISDIEASDPVNDLYAKAIKVGFWHEQRDPSYKLEQVAACMAAAGISTVSEGEQVIARYSDELEAFMKSVYGDRVGYRWEVSPGFIMALAIIYDQPDVFTAERLEEMGWDGDPITQVRGALHSAGRVQKD</sequence>
<name>F0BHL9_9XANT</name>
<dbReference type="KEGG" id="xve:BJD12_01855"/>
<dbReference type="Proteomes" id="UP000003299">
    <property type="component" value="Unassembled WGS sequence"/>
</dbReference>
<accession>F0BHL9</accession>
<dbReference type="EMBL" id="AEQV01000158">
    <property type="protein sequence ID" value="EGD08022.1"/>
    <property type="molecule type" value="Genomic_DNA"/>
</dbReference>
<comment type="caution">
    <text evidence="1">The sequence shown here is derived from an EMBL/GenBank/DDBJ whole genome shotgun (WGS) entry which is preliminary data.</text>
</comment>
<gene>
    <name evidence="1" type="ORF">XVE_3761</name>
</gene>